<dbReference type="Pfam" id="PF00148">
    <property type="entry name" value="Oxidored_nitro"/>
    <property type="match status" value="1"/>
</dbReference>
<evidence type="ECO:0000313" key="8">
    <source>
        <dbReference type="EMBL" id="KFF41295.1"/>
    </source>
</evidence>
<dbReference type="PROSITE" id="PS00699">
    <property type="entry name" value="NITROGENASE_1_1"/>
    <property type="match status" value="1"/>
</dbReference>
<dbReference type="AlphaFoldDB" id="A0A086CGI1"/>
<evidence type="ECO:0000256" key="5">
    <source>
        <dbReference type="ARBA" id="ARBA00023231"/>
    </source>
</evidence>
<evidence type="ECO:0000256" key="3">
    <source>
        <dbReference type="ARBA" id="ARBA00011002"/>
    </source>
</evidence>
<organism evidence="8 9">
    <name type="scientific">Candidatus Atelocyanobacterium thalassa isolate SIO64986</name>
    <dbReference type="NCBI Taxonomy" id="1527444"/>
    <lineage>
        <taxon>Bacteria</taxon>
        <taxon>Bacillati</taxon>
        <taxon>Cyanobacteriota</taxon>
        <taxon>Cyanophyceae</taxon>
        <taxon>Oscillatoriophycideae</taxon>
        <taxon>Chroococcales</taxon>
        <taxon>Aphanothecaceae</taxon>
        <taxon>Candidatus Atelocyanobacterium</taxon>
        <taxon>Candidatus Atelocyanobacterium thalassae</taxon>
    </lineage>
</organism>
<gene>
    <name evidence="8" type="ORF">ucyna2_00920</name>
</gene>
<evidence type="ECO:0000256" key="1">
    <source>
        <dbReference type="ARBA" id="ARBA00003171"/>
    </source>
</evidence>
<dbReference type="InterPro" id="IPR050152">
    <property type="entry name" value="ChlB/BchB/BchZ"/>
</dbReference>
<dbReference type="NCBIfam" id="TIGR01285">
    <property type="entry name" value="nifN"/>
    <property type="match status" value="1"/>
</dbReference>
<keyword evidence="5 6" id="KW-0535">Nitrogen fixation</keyword>
<accession>A0A086CGI1</accession>
<dbReference type="InterPro" id="IPR000318">
    <property type="entry name" value="Nase_comp1_CS"/>
</dbReference>
<evidence type="ECO:0000256" key="4">
    <source>
        <dbReference type="ARBA" id="ARBA00013282"/>
    </source>
</evidence>
<dbReference type="SUPFAM" id="SSF53807">
    <property type="entry name" value="Helical backbone' metal receptor"/>
    <property type="match status" value="1"/>
</dbReference>
<dbReference type="UniPathway" id="UPA00782"/>
<protein>
    <recommendedName>
        <fullName evidence="4">Nitrogenase iron-molybdenum cofactor biosynthesis protein NifN</fullName>
    </recommendedName>
</protein>
<dbReference type="Gene3D" id="3.40.50.1980">
    <property type="entry name" value="Nitrogenase molybdenum iron protein domain"/>
    <property type="match status" value="3"/>
</dbReference>
<evidence type="ECO:0000313" key="9">
    <source>
        <dbReference type="Proteomes" id="UP000028922"/>
    </source>
</evidence>
<name>A0A086CGI1_9CHRO</name>
<proteinExistence type="inferred from homology"/>
<evidence type="ECO:0000259" key="7">
    <source>
        <dbReference type="Pfam" id="PF00148"/>
    </source>
</evidence>
<dbReference type="InterPro" id="IPR005975">
    <property type="entry name" value="Nase_Mo-Fe_CF"/>
</dbReference>
<sequence>MTTIVNPNKSLSVNPLKMSQPLGAALAFLGLNKMMPLFHGSQGCTAFAKVVLVRHFRESIPLSTTAMTEISTILGGEENIEQAILTIMDKYKPEVIGLLTTGLTETRGDDMNRILLTIKEKHPHLRSFPIILVSTPDYKGSLQDGYSAAVESIVSTDYGDPIQDKLCSTNIKSQVNVLCASYLSPGDVEEIKVTIESFGLVPIMIPDLSCSLDGHVEDEYHTTTTGGTSLQQLRQLKHSCLTLAIGESMTKAAIVLEKRFGTKYEVFPSLAGLDAIDSFLWKLSQFVTSDNNDQLISQAIPSRLKKQRRQLQDVILDTHFYFGGKKISLALEPDLLYQTSWLLTEMGAEIQAAVTTSESSILKELPFDTVVIGDLKDLEELAPGSDLIITNSHGTYLADEFKIPLYRMGYPVYDRLGMGQRCLIGYSGTMRFLFDVGNLLMEEEAKHNPITLH</sequence>
<comment type="similarity">
    <text evidence="3 6">Belongs to the NifD/NifK/NifE/NifN family.</text>
</comment>
<comment type="pathway">
    <text evidence="2">Cofactor biosynthesis; Fe-Mo cofactor biosynthesis.</text>
</comment>
<reference evidence="8 9" key="1">
    <citation type="submission" date="2014-08" db="EMBL/GenBank/DDBJ databases">
        <title>Comparative genomics reveals surprising divergence of two closely related strains of uncultivated UCYN-A cyanobacteria.</title>
        <authorList>
            <person name="Bombar D."/>
            <person name="Heller P."/>
            <person name="Sanchez-Baracaldo P."/>
            <person name="Carter B.J."/>
            <person name="Zert J.P."/>
        </authorList>
    </citation>
    <scope>NUCLEOTIDE SEQUENCE [LARGE SCALE GENOMIC DNA]</scope>
</reference>
<dbReference type="CDD" id="cd01966">
    <property type="entry name" value="Nitrogenase_NifN_1"/>
    <property type="match status" value="1"/>
</dbReference>
<dbReference type="Proteomes" id="UP000028922">
    <property type="component" value="Unassembled WGS sequence"/>
</dbReference>
<dbReference type="eggNOG" id="COG2710">
    <property type="taxonomic scope" value="Bacteria"/>
</dbReference>
<comment type="function">
    <text evidence="1">This protein may play a role in the biosynthesis of the prosthetic group of nitrogenase (FeMo cofactor).</text>
</comment>
<dbReference type="PATRIC" id="fig|1527444.3.peg.873"/>
<comment type="caution">
    <text evidence="8">The sequence shown here is derived from an EMBL/GenBank/DDBJ whole genome shotgun (WGS) entry which is preliminary data.</text>
</comment>
<dbReference type="InterPro" id="IPR000510">
    <property type="entry name" value="Nase/OxRdtase_comp1"/>
</dbReference>
<dbReference type="EMBL" id="JPSP01000010">
    <property type="protein sequence ID" value="KFF41295.1"/>
    <property type="molecule type" value="Genomic_DNA"/>
</dbReference>
<dbReference type="GO" id="GO:0016163">
    <property type="term" value="F:nitrogenase activity"/>
    <property type="evidence" value="ECO:0007669"/>
    <property type="project" value="InterPro"/>
</dbReference>
<evidence type="ECO:0000256" key="6">
    <source>
        <dbReference type="RuleBase" id="RU004021"/>
    </source>
</evidence>
<dbReference type="GO" id="GO:0065003">
    <property type="term" value="P:protein-containing complex assembly"/>
    <property type="evidence" value="ECO:0007669"/>
    <property type="project" value="InterPro"/>
</dbReference>
<evidence type="ECO:0000256" key="2">
    <source>
        <dbReference type="ARBA" id="ARBA00005155"/>
    </source>
</evidence>
<dbReference type="PANTHER" id="PTHR33712:SF7">
    <property type="entry name" value="LIGHT-INDEPENDENT PROTOCHLOROPHYLLIDE REDUCTASE SUBUNIT B"/>
    <property type="match status" value="1"/>
</dbReference>
<dbReference type="PANTHER" id="PTHR33712">
    <property type="entry name" value="LIGHT-INDEPENDENT PROTOCHLOROPHYLLIDE REDUCTASE SUBUNIT B"/>
    <property type="match status" value="1"/>
</dbReference>
<feature type="domain" description="Nitrogenase/oxidoreductase component 1" evidence="7">
    <location>
        <begin position="19"/>
        <end position="440"/>
    </location>
</feature>
<dbReference type="Gene3D" id="6.10.250.1090">
    <property type="match status" value="1"/>
</dbReference>
<dbReference type="STRING" id="1527444.ucyna2_00920"/>